<dbReference type="PROSITE" id="PS50111">
    <property type="entry name" value="CHEMOTAXIS_TRANSDUC_2"/>
    <property type="match status" value="1"/>
</dbReference>
<dbReference type="Proteomes" id="UP000494255">
    <property type="component" value="Unassembled WGS sequence"/>
</dbReference>
<dbReference type="SMART" id="SM00283">
    <property type="entry name" value="MA"/>
    <property type="match status" value="1"/>
</dbReference>
<evidence type="ECO:0000256" key="11">
    <source>
        <dbReference type="SAM" id="Phobius"/>
    </source>
</evidence>
<evidence type="ECO:0000256" key="5">
    <source>
        <dbReference type="ARBA" id="ARBA00022989"/>
    </source>
</evidence>
<dbReference type="Gene3D" id="1.10.287.950">
    <property type="entry name" value="Methyl-accepting chemotaxis protein"/>
    <property type="match status" value="1"/>
</dbReference>
<organism evidence="13 14">
    <name type="scientific">Paraburkholderia sediminicola</name>
    <dbReference type="NCBI Taxonomy" id="458836"/>
    <lineage>
        <taxon>Bacteria</taxon>
        <taxon>Pseudomonadati</taxon>
        <taxon>Pseudomonadota</taxon>
        <taxon>Betaproteobacteria</taxon>
        <taxon>Burkholderiales</taxon>
        <taxon>Burkholderiaceae</taxon>
        <taxon>Paraburkholderia</taxon>
    </lineage>
</organism>
<dbReference type="GO" id="GO:0007165">
    <property type="term" value="P:signal transduction"/>
    <property type="evidence" value="ECO:0007669"/>
    <property type="project" value="UniProtKB-KW"/>
</dbReference>
<evidence type="ECO:0000259" key="12">
    <source>
        <dbReference type="PROSITE" id="PS50111"/>
    </source>
</evidence>
<dbReference type="Pfam" id="PF00015">
    <property type="entry name" value="MCPsignal"/>
    <property type="match status" value="1"/>
</dbReference>
<feature type="domain" description="Methyl-accepting transducer" evidence="12">
    <location>
        <begin position="266"/>
        <end position="495"/>
    </location>
</feature>
<keyword evidence="4 11" id="KW-0812">Transmembrane</keyword>
<evidence type="ECO:0000256" key="9">
    <source>
        <dbReference type="SAM" id="Coils"/>
    </source>
</evidence>
<dbReference type="AlphaFoldDB" id="A0A6J5CXD1"/>
<evidence type="ECO:0000256" key="3">
    <source>
        <dbReference type="ARBA" id="ARBA00022481"/>
    </source>
</evidence>
<proteinExistence type="inferred from homology"/>
<dbReference type="InterPro" id="IPR004090">
    <property type="entry name" value="Chemotax_Me-accpt_rcpt"/>
</dbReference>
<gene>
    <name evidence="13" type="ORF">LMG24238_07694</name>
</gene>
<evidence type="ECO:0000256" key="8">
    <source>
        <dbReference type="PROSITE-ProRule" id="PRU00284"/>
    </source>
</evidence>
<keyword evidence="14" id="KW-1185">Reference proteome</keyword>
<dbReference type="SMART" id="SM01049">
    <property type="entry name" value="Cache_2"/>
    <property type="match status" value="1"/>
</dbReference>
<dbReference type="InterPro" id="IPR004089">
    <property type="entry name" value="MCPsignal_dom"/>
</dbReference>
<dbReference type="CDD" id="cd11386">
    <property type="entry name" value="MCP_signal"/>
    <property type="match status" value="1"/>
</dbReference>
<dbReference type="InterPro" id="IPR051310">
    <property type="entry name" value="MCP_chemotaxis"/>
</dbReference>
<comment type="similarity">
    <text evidence="7">Belongs to the methyl-accepting chemotaxis (MCP) protein family.</text>
</comment>
<keyword evidence="3" id="KW-0488">Methylation</keyword>
<dbReference type="GO" id="GO:0006935">
    <property type="term" value="P:chemotaxis"/>
    <property type="evidence" value="ECO:0007669"/>
    <property type="project" value="InterPro"/>
</dbReference>
<dbReference type="PANTHER" id="PTHR43531">
    <property type="entry name" value="PROTEIN ICFG"/>
    <property type="match status" value="1"/>
</dbReference>
<protein>
    <recommendedName>
        <fullName evidence="12">Methyl-accepting transducer domain-containing protein</fullName>
    </recommendedName>
</protein>
<evidence type="ECO:0000256" key="10">
    <source>
        <dbReference type="SAM" id="MobiDB-lite"/>
    </source>
</evidence>
<dbReference type="Pfam" id="PF17200">
    <property type="entry name" value="sCache_2"/>
    <property type="match status" value="1"/>
</dbReference>
<reference evidence="13 14" key="1">
    <citation type="submission" date="2020-04" db="EMBL/GenBank/DDBJ databases">
        <authorList>
            <person name="De Canck E."/>
        </authorList>
    </citation>
    <scope>NUCLEOTIDE SEQUENCE [LARGE SCALE GENOMIC DNA]</scope>
    <source>
        <strain evidence="13 14">LMG 24238</strain>
    </source>
</reference>
<dbReference type="PRINTS" id="PR00260">
    <property type="entry name" value="CHEMTRNSDUCR"/>
</dbReference>
<name>A0A6J5CXD1_9BURK</name>
<keyword evidence="6 11" id="KW-0472">Membrane</keyword>
<keyword evidence="5 11" id="KW-1133">Transmembrane helix</keyword>
<feature type="region of interest" description="Disordered" evidence="10">
    <location>
        <begin position="523"/>
        <end position="570"/>
    </location>
</feature>
<dbReference type="InterPro" id="IPR033480">
    <property type="entry name" value="sCache_2"/>
</dbReference>
<evidence type="ECO:0000313" key="13">
    <source>
        <dbReference type="EMBL" id="CAB3745567.1"/>
    </source>
</evidence>
<comment type="subcellular location">
    <subcellularLocation>
        <location evidence="1">Cell membrane</location>
        <topology evidence="1">Multi-pass membrane protein</topology>
    </subcellularLocation>
</comment>
<keyword evidence="2" id="KW-1003">Cell membrane</keyword>
<evidence type="ECO:0000256" key="4">
    <source>
        <dbReference type="ARBA" id="ARBA00022692"/>
    </source>
</evidence>
<dbReference type="Gene3D" id="3.30.450.20">
    <property type="entry name" value="PAS domain"/>
    <property type="match status" value="1"/>
</dbReference>
<evidence type="ECO:0000256" key="6">
    <source>
        <dbReference type="ARBA" id="ARBA00023136"/>
    </source>
</evidence>
<evidence type="ECO:0000256" key="1">
    <source>
        <dbReference type="ARBA" id="ARBA00004651"/>
    </source>
</evidence>
<evidence type="ECO:0000256" key="7">
    <source>
        <dbReference type="ARBA" id="ARBA00029447"/>
    </source>
</evidence>
<dbReference type="EMBL" id="CADIKC010000024">
    <property type="protein sequence ID" value="CAB3745567.1"/>
    <property type="molecule type" value="Genomic_DNA"/>
</dbReference>
<keyword evidence="8" id="KW-0807">Transducer</keyword>
<keyword evidence="9" id="KW-0175">Coiled coil</keyword>
<dbReference type="PANTHER" id="PTHR43531:SF14">
    <property type="entry name" value="METHYL-ACCEPTING CHEMOTAXIS PROTEIN I-RELATED"/>
    <property type="match status" value="1"/>
</dbReference>
<evidence type="ECO:0000256" key="2">
    <source>
        <dbReference type="ARBA" id="ARBA00022475"/>
    </source>
</evidence>
<dbReference type="SUPFAM" id="SSF58104">
    <property type="entry name" value="Methyl-accepting chemotaxis protein (MCP) signaling domain"/>
    <property type="match status" value="1"/>
</dbReference>
<feature type="transmembrane region" description="Helical" evidence="11">
    <location>
        <begin position="12"/>
        <end position="34"/>
    </location>
</feature>
<dbReference type="FunFam" id="1.10.287.950:FF:000001">
    <property type="entry name" value="Methyl-accepting chemotaxis sensory transducer"/>
    <property type="match status" value="1"/>
</dbReference>
<feature type="coiled-coil region" evidence="9">
    <location>
        <begin position="466"/>
        <end position="504"/>
    </location>
</feature>
<evidence type="ECO:0000313" key="14">
    <source>
        <dbReference type="Proteomes" id="UP000494255"/>
    </source>
</evidence>
<accession>A0A6J5CXD1</accession>
<feature type="transmembrane region" description="Helical" evidence="11">
    <location>
        <begin position="184"/>
        <end position="202"/>
    </location>
</feature>
<sequence length="570" mass="60257">MSLQFSSLAVRTRILILIVASLVSIVLVSGLSLSQVRQKVIDGRKQKLHEVVDLGIGIINHQYKLVQAGIISEEAGQKAALDELASLPYKTNEAFFAFKGNGLYILAPEYPEVVGKILWESRDQEMLASATRGGEFIRFSYPKFGEQIPKEKIVYSAMFSPWGWVLSAPVYIDDVDAEFYRNAAQVGGVSVVLLAFLLAIGWRISRSIMISLGGEPAYAAEVAGMLARNDLTGKVKLDSSDRSSLLYALAQTMKSLSATLGNIRASSDSVASAATQIAAGNLDLSARTEQQAASLEQTAATMTQLTETVKQTADNARQAHTLATKASDMADMGNDSVQAMVGAIGQISSSSTKISEITGVIEGIAFQTNILALNAAVEAARAGEQGRGFAVVASEVRSLAQRSAEAAKEIKELISSSVTTIQDGAKQATEVGGTMGQVKQAIKQVSDIVGEIAAASDEQSRGIEQVNQAVGQMDEVTQQNAALVEQAAAAAQSLEEQAIRLQDAISVFKVIDTVQSAAHVVIPQSKPHPPASRIPATGRAESAKSRTAPVTSSAKPASAVDTAKSGWETF</sequence>
<dbReference type="GO" id="GO:0004888">
    <property type="term" value="F:transmembrane signaling receptor activity"/>
    <property type="evidence" value="ECO:0007669"/>
    <property type="project" value="InterPro"/>
</dbReference>
<dbReference type="GO" id="GO:0005886">
    <property type="term" value="C:plasma membrane"/>
    <property type="evidence" value="ECO:0007669"/>
    <property type="project" value="UniProtKB-SubCell"/>
</dbReference>